<name>K2N623_9HYPH</name>
<feature type="transmembrane region" description="Helical" evidence="8">
    <location>
        <begin position="14"/>
        <end position="31"/>
    </location>
</feature>
<keyword evidence="3" id="KW-0813">Transport</keyword>
<evidence type="ECO:0000313" key="11">
    <source>
        <dbReference type="Proteomes" id="UP000007374"/>
    </source>
</evidence>
<feature type="transmembrane region" description="Helical" evidence="8">
    <location>
        <begin position="112"/>
        <end position="129"/>
    </location>
</feature>
<evidence type="ECO:0000256" key="6">
    <source>
        <dbReference type="ARBA" id="ARBA00022989"/>
    </source>
</evidence>
<dbReference type="OrthoDB" id="369870at2"/>
<dbReference type="Pfam" id="PF00892">
    <property type="entry name" value="EamA"/>
    <property type="match status" value="1"/>
</dbReference>
<keyword evidence="11" id="KW-1185">Reference proteome</keyword>
<dbReference type="PATRIC" id="fig|1231190.3.peg.2030"/>
<dbReference type="eggNOG" id="COG2962">
    <property type="taxonomic scope" value="Bacteria"/>
</dbReference>
<dbReference type="PANTHER" id="PTHR22911:SF137">
    <property type="entry name" value="SOLUTE CARRIER FAMILY 35 MEMBER G2-RELATED"/>
    <property type="match status" value="1"/>
</dbReference>
<evidence type="ECO:0000259" key="9">
    <source>
        <dbReference type="Pfam" id="PF00892"/>
    </source>
</evidence>
<comment type="subcellular location">
    <subcellularLocation>
        <location evidence="1">Cell membrane</location>
        <topology evidence="1">Multi-pass membrane protein</topology>
    </subcellularLocation>
</comment>
<evidence type="ECO:0000256" key="2">
    <source>
        <dbReference type="ARBA" id="ARBA00007362"/>
    </source>
</evidence>
<keyword evidence="6 8" id="KW-1133">Transmembrane helix</keyword>
<dbReference type="InterPro" id="IPR037185">
    <property type="entry name" value="EmrE-like"/>
</dbReference>
<dbReference type="GO" id="GO:0005886">
    <property type="term" value="C:plasma membrane"/>
    <property type="evidence" value="ECO:0007669"/>
    <property type="project" value="UniProtKB-SubCell"/>
</dbReference>
<gene>
    <name evidence="10" type="ORF">NA8A_09679</name>
</gene>
<evidence type="ECO:0000256" key="1">
    <source>
        <dbReference type="ARBA" id="ARBA00004651"/>
    </source>
</evidence>
<comment type="similarity">
    <text evidence="2">Belongs to the EamA transporter family.</text>
</comment>
<feature type="transmembrane region" description="Helical" evidence="8">
    <location>
        <begin position="81"/>
        <end position="100"/>
    </location>
</feature>
<dbReference type="EMBL" id="AMSI01000005">
    <property type="protein sequence ID" value="EKF42928.1"/>
    <property type="molecule type" value="Genomic_DNA"/>
</dbReference>
<keyword evidence="5 8" id="KW-0812">Transmembrane</keyword>
<feature type="transmembrane region" description="Helical" evidence="8">
    <location>
        <begin position="252"/>
        <end position="270"/>
    </location>
</feature>
<protein>
    <submittedName>
        <fullName evidence="10">RarD protein, DMT superfamily transporter</fullName>
    </submittedName>
</protein>
<evidence type="ECO:0000256" key="4">
    <source>
        <dbReference type="ARBA" id="ARBA00022475"/>
    </source>
</evidence>
<keyword evidence="7 8" id="KW-0472">Membrane</keyword>
<sequence length="304" mass="32855">MSDTASAPAAQNDALRGFLFALSSYVFWGFLPLYMKAVVHIPALEIVAHRIVWSVPVAAAVLFMLGRTADIKRALRSPRTLAMAALTAAVISCNWGTYVYAIATHRTVETALGYYINPLVNVALGALFLGERLKGYQFVAVGLATLAVVILTVNAGGLPWISLVLALSFASYGFLRKTLPIGPSQGFFLEVLLLTPPALAYIFWTVASGDSHFLASQPMDIFLLMALGPATAIPLILFAFGAKLLRYSTIGIMQYTAPTLIFLIAVFVFREPFDTVKAFAFALIWVALAIYSGPLLKDLIAAKK</sequence>
<dbReference type="NCBIfam" id="TIGR00688">
    <property type="entry name" value="rarD"/>
    <property type="match status" value="1"/>
</dbReference>
<dbReference type="InterPro" id="IPR004626">
    <property type="entry name" value="RarD"/>
</dbReference>
<dbReference type="PANTHER" id="PTHR22911">
    <property type="entry name" value="ACYL-MALONYL CONDENSING ENZYME-RELATED"/>
    <property type="match status" value="1"/>
</dbReference>
<evidence type="ECO:0000256" key="5">
    <source>
        <dbReference type="ARBA" id="ARBA00022692"/>
    </source>
</evidence>
<feature type="transmembrane region" description="Helical" evidence="8">
    <location>
        <begin position="276"/>
        <end position="296"/>
    </location>
</feature>
<dbReference type="RefSeq" id="WP_009450274.1">
    <property type="nucleotide sequence ID" value="NZ_AMSI01000005.1"/>
</dbReference>
<evidence type="ECO:0000256" key="8">
    <source>
        <dbReference type="SAM" id="Phobius"/>
    </source>
</evidence>
<organism evidence="10 11">
    <name type="scientific">Nitratireductor indicus C115</name>
    <dbReference type="NCBI Taxonomy" id="1231190"/>
    <lineage>
        <taxon>Bacteria</taxon>
        <taxon>Pseudomonadati</taxon>
        <taxon>Pseudomonadota</taxon>
        <taxon>Alphaproteobacteria</taxon>
        <taxon>Hyphomicrobiales</taxon>
        <taxon>Phyllobacteriaceae</taxon>
        <taxon>Nitratireductor</taxon>
    </lineage>
</organism>
<dbReference type="Proteomes" id="UP000007374">
    <property type="component" value="Unassembled WGS sequence"/>
</dbReference>
<evidence type="ECO:0000256" key="3">
    <source>
        <dbReference type="ARBA" id="ARBA00022448"/>
    </source>
</evidence>
<keyword evidence="4" id="KW-1003">Cell membrane</keyword>
<feature type="transmembrane region" description="Helical" evidence="8">
    <location>
        <begin position="51"/>
        <end position="69"/>
    </location>
</feature>
<accession>K2N623</accession>
<dbReference type="AlphaFoldDB" id="K2N623"/>
<feature type="transmembrane region" description="Helical" evidence="8">
    <location>
        <begin position="187"/>
        <end position="207"/>
    </location>
</feature>
<dbReference type="STRING" id="721133.SAMN05216176_103315"/>
<reference evidence="10 11" key="1">
    <citation type="journal article" date="2012" name="J. Bacteriol.">
        <title>Genome Sequence of Nitratireductor indicus Type Strain C115.</title>
        <authorList>
            <person name="Lai Q."/>
            <person name="Li G."/>
            <person name="Yu Z."/>
            <person name="Shao Z."/>
        </authorList>
    </citation>
    <scope>NUCLEOTIDE SEQUENCE [LARGE SCALE GENOMIC DNA]</scope>
    <source>
        <strain evidence="10 11">C115</strain>
    </source>
</reference>
<evidence type="ECO:0000313" key="10">
    <source>
        <dbReference type="EMBL" id="EKF42928.1"/>
    </source>
</evidence>
<feature type="transmembrane region" description="Helical" evidence="8">
    <location>
        <begin position="219"/>
        <end position="240"/>
    </location>
</feature>
<evidence type="ECO:0000256" key="7">
    <source>
        <dbReference type="ARBA" id="ARBA00023136"/>
    </source>
</evidence>
<comment type="caution">
    <text evidence="10">The sequence shown here is derived from an EMBL/GenBank/DDBJ whole genome shotgun (WGS) entry which is preliminary data.</text>
</comment>
<proteinExistence type="inferred from homology"/>
<dbReference type="InterPro" id="IPR000620">
    <property type="entry name" value="EamA_dom"/>
</dbReference>
<feature type="domain" description="EamA" evidence="9">
    <location>
        <begin position="16"/>
        <end position="152"/>
    </location>
</feature>
<dbReference type="SUPFAM" id="SSF103481">
    <property type="entry name" value="Multidrug resistance efflux transporter EmrE"/>
    <property type="match status" value="2"/>
</dbReference>